<gene>
    <name evidence="7 9" type="primary">ispE</name>
    <name evidence="9" type="ORF">GCM10010995_15070</name>
</gene>
<evidence type="ECO:0000256" key="7">
    <source>
        <dbReference type="HAMAP-Rule" id="MF_00061"/>
    </source>
</evidence>
<sequence>MAFKPVTYPSYAKINLFLHITSKRDDGYHNLQTWFQFIDLKDFLYFSFTEDHQINLSSNVNISQKEDNLIYKAALALKPFAKAHTGIDIHIDKNIPMGAGLGGGSSNAATTLIALNTLWQCHLANEQLHKIGRNLGADVPIFLLQQAAWAEGIGEILTPKAYIEQYALIIKPDFHASTQELFNHPLLNKNKALLNHREITNPLAHDNVFLEVIQKLYPKVWQNLQTLPNAQALRLTGSGACFYLLSTDYNQLLQNQKKLEKDVDSWIVKTLNFAPVERCQPLN</sequence>
<dbReference type="InterPro" id="IPR020568">
    <property type="entry name" value="Ribosomal_Su5_D2-typ_SF"/>
</dbReference>
<dbReference type="SUPFAM" id="SSF55060">
    <property type="entry name" value="GHMP Kinase, C-terminal domain"/>
    <property type="match status" value="1"/>
</dbReference>
<name>A0A8J2Z4T9_9GAMM</name>
<evidence type="ECO:0000259" key="8">
    <source>
        <dbReference type="Pfam" id="PF00288"/>
    </source>
</evidence>
<evidence type="ECO:0000313" key="9">
    <source>
        <dbReference type="EMBL" id="GGF98782.1"/>
    </source>
</evidence>
<comment type="catalytic activity">
    <reaction evidence="7">
        <text>4-CDP-2-C-methyl-D-erythritol + ATP = 4-CDP-2-C-methyl-D-erythritol 2-phosphate + ADP + H(+)</text>
        <dbReference type="Rhea" id="RHEA:18437"/>
        <dbReference type="ChEBI" id="CHEBI:15378"/>
        <dbReference type="ChEBI" id="CHEBI:30616"/>
        <dbReference type="ChEBI" id="CHEBI:57823"/>
        <dbReference type="ChEBI" id="CHEBI:57919"/>
        <dbReference type="ChEBI" id="CHEBI:456216"/>
        <dbReference type="EC" id="2.7.1.148"/>
    </reaction>
</comment>
<evidence type="ECO:0000256" key="1">
    <source>
        <dbReference type="ARBA" id="ARBA00017473"/>
    </source>
</evidence>
<keyword evidence="6 7" id="KW-0414">Isoprene biosynthesis</keyword>
<evidence type="ECO:0000256" key="5">
    <source>
        <dbReference type="ARBA" id="ARBA00022840"/>
    </source>
</evidence>
<evidence type="ECO:0000313" key="10">
    <source>
        <dbReference type="Proteomes" id="UP000636949"/>
    </source>
</evidence>
<dbReference type="Gene3D" id="3.30.230.10">
    <property type="match status" value="1"/>
</dbReference>
<dbReference type="GO" id="GO:0005524">
    <property type="term" value="F:ATP binding"/>
    <property type="evidence" value="ECO:0007669"/>
    <property type="project" value="UniProtKB-UniRule"/>
</dbReference>
<comment type="similarity">
    <text evidence="7">Belongs to the GHMP kinase family. IspE subfamily.</text>
</comment>
<evidence type="ECO:0000256" key="3">
    <source>
        <dbReference type="ARBA" id="ARBA00022741"/>
    </source>
</evidence>
<dbReference type="PANTHER" id="PTHR43527:SF2">
    <property type="entry name" value="4-DIPHOSPHOCYTIDYL-2-C-METHYL-D-ERYTHRITOL KINASE, CHLOROPLASTIC"/>
    <property type="match status" value="1"/>
</dbReference>
<protein>
    <recommendedName>
        <fullName evidence="1 7">4-diphosphocytidyl-2-C-methyl-D-erythritol kinase</fullName>
        <shortName evidence="7">CMK</shortName>
        <ecNumber evidence="7">2.7.1.148</ecNumber>
    </recommendedName>
    <alternativeName>
        <fullName evidence="7">4-(cytidine-5'-diphospho)-2-C-methyl-D-erythritol kinase</fullName>
    </alternativeName>
</protein>
<keyword evidence="2 7" id="KW-0808">Transferase</keyword>
<evidence type="ECO:0000256" key="2">
    <source>
        <dbReference type="ARBA" id="ARBA00022679"/>
    </source>
</evidence>
<dbReference type="Gene3D" id="3.30.70.890">
    <property type="entry name" value="GHMP kinase, C-terminal domain"/>
    <property type="match status" value="1"/>
</dbReference>
<dbReference type="Proteomes" id="UP000636949">
    <property type="component" value="Unassembled WGS sequence"/>
</dbReference>
<dbReference type="PIRSF" id="PIRSF010376">
    <property type="entry name" value="IspE"/>
    <property type="match status" value="1"/>
</dbReference>
<dbReference type="GO" id="GO:0019288">
    <property type="term" value="P:isopentenyl diphosphate biosynthetic process, methylerythritol 4-phosphate pathway"/>
    <property type="evidence" value="ECO:0007669"/>
    <property type="project" value="UniProtKB-UniRule"/>
</dbReference>
<proteinExistence type="inferred from homology"/>
<dbReference type="InterPro" id="IPR014721">
    <property type="entry name" value="Ribsml_uS5_D2-typ_fold_subgr"/>
</dbReference>
<reference evidence="9" key="1">
    <citation type="journal article" date="2014" name="Int. J. Syst. Evol. Microbiol.">
        <title>Complete genome sequence of Corynebacterium casei LMG S-19264T (=DSM 44701T), isolated from a smear-ripened cheese.</title>
        <authorList>
            <consortium name="US DOE Joint Genome Institute (JGI-PGF)"/>
            <person name="Walter F."/>
            <person name="Albersmeier A."/>
            <person name="Kalinowski J."/>
            <person name="Ruckert C."/>
        </authorList>
    </citation>
    <scope>NUCLEOTIDE SEQUENCE</scope>
    <source>
        <strain evidence="9">CGMCC 1.15758</strain>
    </source>
</reference>
<dbReference type="SUPFAM" id="SSF54211">
    <property type="entry name" value="Ribosomal protein S5 domain 2-like"/>
    <property type="match status" value="1"/>
</dbReference>
<reference evidence="9" key="2">
    <citation type="submission" date="2020-09" db="EMBL/GenBank/DDBJ databases">
        <authorList>
            <person name="Sun Q."/>
            <person name="Zhou Y."/>
        </authorList>
    </citation>
    <scope>NUCLEOTIDE SEQUENCE</scope>
    <source>
        <strain evidence="9">CGMCC 1.15758</strain>
    </source>
</reference>
<dbReference type="NCBIfam" id="TIGR00154">
    <property type="entry name" value="ispE"/>
    <property type="match status" value="1"/>
</dbReference>
<dbReference type="InterPro" id="IPR006204">
    <property type="entry name" value="GHMP_kinase_N_dom"/>
</dbReference>
<dbReference type="UniPathway" id="UPA00056">
    <property type="reaction ID" value="UER00094"/>
</dbReference>
<keyword evidence="4 7" id="KW-0418">Kinase</keyword>
<accession>A0A8J2Z4T9</accession>
<feature type="domain" description="GHMP kinase N-terminal" evidence="8">
    <location>
        <begin position="68"/>
        <end position="144"/>
    </location>
</feature>
<keyword evidence="5 7" id="KW-0067">ATP-binding</keyword>
<dbReference type="OrthoDB" id="9809438at2"/>
<comment type="caution">
    <text evidence="9">The sequence shown here is derived from an EMBL/GenBank/DDBJ whole genome shotgun (WGS) entry which is preliminary data.</text>
</comment>
<comment type="function">
    <text evidence="7">Catalyzes the phosphorylation of the position 2 hydroxy group of 4-diphosphocytidyl-2C-methyl-D-erythritol.</text>
</comment>
<evidence type="ECO:0000256" key="6">
    <source>
        <dbReference type="ARBA" id="ARBA00023229"/>
    </source>
</evidence>
<dbReference type="GO" id="GO:0050515">
    <property type="term" value="F:4-(cytidine 5'-diphospho)-2-C-methyl-D-erythritol kinase activity"/>
    <property type="evidence" value="ECO:0007669"/>
    <property type="project" value="UniProtKB-UniRule"/>
</dbReference>
<dbReference type="HAMAP" id="MF_00061">
    <property type="entry name" value="IspE"/>
    <property type="match status" value="1"/>
</dbReference>
<dbReference type="AlphaFoldDB" id="A0A8J2Z4T9"/>
<organism evidence="9 10">
    <name type="scientific">Cysteiniphilum litorale</name>
    <dbReference type="NCBI Taxonomy" id="2056700"/>
    <lineage>
        <taxon>Bacteria</taxon>
        <taxon>Pseudomonadati</taxon>
        <taxon>Pseudomonadota</taxon>
        <taxon>Gammaproteobacteria</taxon>
        <taxon>Thiotrichales</taxon>
        <taxon>Fastidiosibacteraceae</taxon>
        <taxon>Cysteiniphilum</taxon>
    </lineage>
</organism>
<evidence type="ECO:0000256" key="4">
    <source>
        <dbReference type="ARBA" id="ARBA00022777"/>
    </source>
</evidence>
<dbReference type="GO" id="GO:0016114">
    <property type="term" value="P:terpenoid biosynthetic process"/>
    <property type="evidence" value="ECO:0007669"/>
    <property type="project" value="UniProtKB-UniRule"/>
</dbReference>
<keyword evidence="3 7" id="KW-0547">Nucleotide-binding</keyword>
<feature type="active site" evidence="7">
    <location>
        <position position="138"/>
    </location>
</feature>
<dbReference type="EC" id="2.7.1.148" evidence="7"/>
<comment type="pathway">
    <text evidence="7">Isoprenoid biosynthesis; isopentenyl diphosphate biosynthesis via DXP pathway; isopentenyl diphosphate from 1-deoxy-D-xylulose 5-phosphate: step 3/6.</text>
</comment>
<dbReference type="InterPro" id="IPR036554">
    <property type="entry name" value="GHMP_kinase_C_sf"/>
</dbReference>
<feature type="binding site" evidence="7">
    <location>
        <begin position="96"/>
        <end position="106"/>
    </location>
    <ligand>
        <name>ATP</name>
        <dbReference type="ChEBI" id="CHEBI:30616"/>
    </ligand>
</feature>
<dbReference type="PANTHER" id="PTHR43527">
    <property type="entry name" value="4-DIPHOSPHOCYTIDYL-2-C-METHYL-D-ERYTHRITOL KINASE, CHLOROPLASTIC"/>
    <property type="match status" value="1"/>
</dbReference>
<keyword evidence="10" id="KW-1185">Reference proteome</keyword>
<dbReference type="InterPro" id="IPR004424">
    <property type="entry name" value="IspE"/>
</dbReference>
<dbReference type="EMBL" id="BMJS01000015">
    <property type="protein sequence ID" value="GGF98782.1"/>
    <property type="molecule type" value="Genomic_DNA"/>
</dbReference>
<dbReference type="Pfam" id="PF00288">
    <property type="entry name" value="GHMP_kinases_N"/>
    <property type="match status" value="1"/>
</dbReference>
<feature type="active site" evidence="7">
    <location>
        <position position="13"/>
    </location>
</feature>